<dbReference type="SUPFAM" id="SSF53300">
    <property type="entry name" value="vWA-like"/>
    <property type="match status" value="1"/>
</dbReference>
<organism evidence="3 4">
    <name type="scientific">Desulfonema ishimotonii</name>
    <dbReference type="NCBI Taxonomy" id="45657"/>
    <lineage>
        <taxon>Bacteria</taxon>
        <taxon>Pseudomonadati</taxon>
        <taxon>Thermodesulfobacteriota</taxon>
        <taxon>Desulfobacteria</taxon>
        <taxon>Desulfobacterales</taxon>
        <taxon>Desulfococcaceae</taxon>
        <taxon>Desulfonema</taxon>
    </lineage>
</organism>
<feature type="transmembrane region" description="Helical" evidence="1">
    <location>
        <begin position="254"/>
        <end position="278"/>
    </location>
</feature>
<feature type="transmembrane region" description="Helical" evidence="1">
    <location>
        <begin position="228"/>
        <end position="248"/>
    </location>
</feature>
<evidence type="ECO:0000313" key="3">
    <source>
        <dbReference type="EMBL" id="GBC63064.1"/>
    </source>
</evidence>
<reference evidence="4" key="2">
    <citation type="submission" date="2019-01" db="EMBL/GenBank/DDBJ databases">
        <title>Genome sequence of Desulfonema ishimotonii strain Tokyo 01.</title>
        <authorList>
            <person name="Fukui M."/>
        </authorList>
    </citation>
    <scope>NUCLEOTIDE SEQUENCE [LARGE SCALE GENOMIC DNA]</scope>
    <source>
        <strain evidence="4">Tokyo 01</strain>
    </source>
</reference>
<dbReference type="InterPro" id="IPR036465">
    <property type="entry name" value="vWFA_dom_sf"/>
</dbReference>
<dbReference type="EMBL" id="BEXT01000001">
    <property type="protein sequence ID" value="GBC63064.1"/>
    <property type="molecule type" value="Genomic_DNA"/>
</dbReference>
<dbReference type="Proteomes" id="UP000288096">
    <property type="component" value="Unassembled WGS sequence"/>
</dbReference>
<keyword evidence="1" id="KW-1133">Transmembrane helix</keyword>
<feature type="transmembrane region" description="Helical" evidence="1">
    <location>
        <begin position="185"/>
        <end position="207"/>
    </location>
</feature>
<evidence type="ECO:0000259" key="2">
    <source>
        <dbReference type="Pfam" id="PF13519"/>
    </source>
</evidence>
<comment type="caution">
    <text evidence="3">The sequence shown here is derived from an EMBL/GenBank/DDBJ whole genome shotgun (WGS) entry which is preliminary data.</text>
</comment>
<dbReference type="Pfam" id="PF13519">
    <property type="entry name" value="VWA_2"/>
    <property type="match status" value="1"/>
</dbReference>
<dbReference type="InterPro" id="IPR002035">
    <property type="entry name" value="VWF_A"/>
</dbReference>
<evidence type="ECO:0000313" key="4">
    <source>
        <dbReference type="Proteomes" id="UP000288096"/>
    </source>
</evidence>
<feature type="domain" description="VWFA" evidence="2">
    <location>
        <begin position="1"/>
        <end position="102"/>
    </location>
</feature>
<accession>A0A401G1H6</accession>
<proteinExistence type="predicted"/>
<keyword evidence="4" id="KW-1185">Reference proteome</keyword>
<keyword evidence="1" id="KW-0472">Membrane</keyword>
<dbReference type="AlphaFoldDB" id="A0A401G1H6"/>
<sequence length="296" mass="32882">MVLDNSGSMASAGTSFDQIKQNLIDALMVVPGSYDKGLRVFDTNGSRLVSPYNTNLGTLRSRLSDINPSGGTYIGQSLEDVANDLLEKPEGDNRLIFITDGEGSPADIEKAKSVKQRLEKVRKSGGCFKCSFIVYSKRKNALKETPIGEISEILECDFEASAEYASSSNLKPILLRLLGIKFSGMLQGVLFMIISLILYGILVELVARLLFDIRYAQGVLPRIARQNALITRISLWLLIIGTHFFGFFMQFSKLMWWVVFFDWIVLLGILGMTAIGFGKNSKKQIEKRSIGNDPFV</sequence>
<gene>
    <name evidence="3" type="ORF">DENIS_4053</name>
</gene>
<evidence type="ECO:0000256" key="1">
    <source>
        <dbReference type="SAM" id="Phobius"/>
    </source>
</evidence>
<protein>
    <recommendedName>
        <fullName evidence="2">VWFA domain-containing protein</fullName>
    </recommendedName>
</protein>
<dbReference type="Gene3D" id="3.40.50.410">
    <property type="entry name" value="von Willebrand factor, type A domain"/>
    <property type="match status" value="1"/>
</dbReference>
<reference evidence="4" key="1">
    <citation type="submission" date="2017-11" db="EMBL/GenBank/DDBJ databases">
        <authorList>
            <person name="Watanabe M."/>
            <person name="Kojima H."/>
        </authorList>
    </citation>
    <scope>NUCLEOTIDE SEQUENCE [LARGE SCALE GENOMIC DNA]</scope>
    <source>
        <strain evidence="4">Tokyo 01</strain>
    </source>
</reference>
<keyword evidence="1" id="KW-0812">Transmembrane</keyword>
<name>A0A401G1H6_9BACT</name>